<dbReference type="Proteomes" id="UP001175271">
    <property type="component" value="Unassembled WGS sequence"/>
</dbReference>
<proteinExistence type="predicted"/>
<evidence type="ECO:0000313" key="2">
    <source>
        <dbReference type="EMBL" id="KAK0424909.1"/>
    </source>
</evidence>
<sequence length="424" mass="48625">MISTASHLQPSCSSSPAPLPKISRVVTPFSVTKPVATTYVRPNVGSMRQGGNLVNNVGFMSRKLNYLEWLKKNDALGMKMQDVAQTEKDAQAELQSVKDHINELKELIVVKRETIVEKKKSLKETNKQTEVSKEMDLKTTKQQHAITVACASERLRLDKKSQKIEEKRQNVDEMRRMRALELMTFFFPLDQYKRSIVGEDDPKIVMQIERHKRMKMIADAMADVDTPKAVLPTPTMGYWAAHAAGDGEASLQMTIKDNEFFSIADCRINDHCLYDNLRTYLIYNRSTDISMDDRQAYAAFAHCVHVLHNLSVILDYKLPYEISLTETMKHRWTANLFDTTVFKVNVCIVHLCLAHGTSPEAISFHRPFYNLFNLCSKFRSDLNADPPVPITPCKETPELAKIIKEEYEILTWEDTKDMDDWIKI</sequence>
<dbReference type="GO" id="GO:0016240">
    <property type="term" value="P:autophagosome membrane docking"/>
    <property type="evidence" value="ECO:0007669"/>
    <property type="project" value="TreeGrafter"/>
</dbReference>
<organism evidence="2 3">
    <name type="scientific">Steinernema hermaphroditum</name>
    <dbReference type="NCBI Taxonomy" id="289476"/>
    <lineage>
        <taxon>Eukaryota</taxon>
        <taxon>Metazoa</taxon>
        <taxon>Ecdysozoa</taxon>
        <taxon>Nematoda</taxon>
        <taxon>Chromadorea</taxon>
        <taxon>Rhabditida</taxon>
        <taxon>Tylenchina</taxon>
        <taxon>Panagrolaimomorpha</taxon>
        <taxon>Strongyloidoidea</taxon>
        <taxon>Steinernematidae</taxon>
        <taxon>Steinernema</taxon>
    </lineage>
</organism>
<dbReference type="PANTHER" id="PTHR13664">
    <property type="entry name" value="BECLIN 1-ASSOCIATED AUTOPHAGY-RELATED KEY REGULATOR"/>
    <property type="match status" value="1"/>
</dbReference>
<dbReference type="GO" id="GO:0035014">
    <property type="term" value="F:phosphatidylinositol 3-kinase regulator activity"/>
    <property type="evidence" value="ECO:0007669"/>
    <property type="project" value="TreeGrafter"/>
</dbReference>
<dbReference type="PANTHER" id="PTHR13664:SF0">
    <property type="entry name" value="BECLIN 1-ASSOCIATED AUTOPHAGY-RELATED KEY REGULATOR"/>
    <property type="match status" value="1"/>
</dbReference>
<evidence type="ECO:0000313" key="3">
    <source>
        <dbReference type="Proteomes" id="UP001175271"/>
    </source>
</evidence>
<feature type="coiled-coil region" evidence="1">
    <location>
        <begin position="150"/>
        <end position="177"/>
    </location>
</feature>
<dbReference type="GO" id="GO:0035032">
    <property type="term" value="C:phosphatidylinositol 3-kinase complex, class III"/>
    <property type="evidence" value="ECO:0007669"/>
    <property type="project" value="TreeGrafter"/>
</dbReference>
<dbReference type="AlphaFoldDB" id="A0AA39M8Z4"/>
<name>A0AA39M8Z4_9BILA</name>
<dbReference type="GO" id="GO:0000423">
    <property type="term" value="P:mitophagy"/>
    <property type="evidence" value="ECO:0007669"/>
    <property type="project" value="TreeGrafter"/>
</dbReference>
<reference evidence="2" key="1">
    <citation type="submission" date="2023-06" db="EMBL/GenBank/DDBJ databases">
        <title>Genomic analysis of the entomopathogenic nematode Steinernema hermaphroditum.</title>
        <authorList>
            <person name="Schwarz E.M."/>
            <person name="Heppert J.K."/>
            <person name="Baniya A."/>
            <person name="Schwartz H.T."/>
            <person name="Tan C.-H."/>
            <person name="Antoshechkin I."/>
            <person name="Sternberg P.W."/>
            <person name="Goodrich-Blair H."/>
            <person name="Dillman A.R."/>
        </authorList>
    </citation>
    <scope>NUCLEOTIDE SEQUENCE</scope>
    <source>
        <strain evidence="2">PS9179</strain>
        <tissue evidence="2">Whole animal</tissue>
    </source>
</reference>
<keyword evidence="3" id="KW-1185">Reference proteome</keyword>
<dbReference type="GO" id="GO:0043495">
    <property type="term" value="F:protein-membrane adaptor activity"/>
    <property type="evidence" value="ECO:0007669"/>
    <property type="project" value="TreeGrafter"/>
</dbReference>
<accession>A0AA39M8Z4</accession>
<gene>
    <name evidence="2" type="ORF">QR680_008920</name>
</gene>
<dbReference type="GO" id="GO:0000045">
    <property type="term" value="P:autophagosome assembly"/>
    <property type="evidence" value="ECO:0007669"/>
    <property type="project" value="TreeGrafter"/>
</dbReference>
<dbReference type="GO" id="GO:0097629">
    <property type="term" value="C:extrinsic component of omegasome membrane"/>
    <property type="evidence" value="ECO:0007669"/>
    <property type="project" value="TreeGrafter"/>
</dbReference>
<protein>
    <submittedName>
        <fullName evidence="2">Uncharacterized protein</fullName>
    </submittedName>
</protein>
<dbReference type="GO" id="GO:0009267">
    <property type="term" value="P:cellular response to starvation"/>
    <property type="evidence" value="ECO:0007669"/>
    <property type="project" value="TreeGrafter"/>
</dbReference>
<dbReference type="GO" id="GO:0005776">
    <property type="term" value="C:autophagosome"/>
    <property type="evidence" value="ECO:0007669"/>
    <property type="project" value="TreeGrafter"/>
</dbReference>
<keyword evidence="1" id="KW-0175">Coiled coil</keyword>
<evidence type="ECO:0000256" key="1">
    <source>
        <dbReference type="SAM" id="Coils"/>
    </source>
</evidence>
<dbReference type="GO" id="GO:0097632">
    <property type="term" value="C:extrinsic component of phagophore assembly site membrane"/>
    <property type="evidence" value="ECO:0007669"/>
    <property type="project" value="TreeGrafter"/>
</dbReference>
<dbReference type="EMBL" id="JAUCMV010000001">
    <property type="protein sequence ID" value="KAK0424909.1"/>
    <property type="molecule type" value="Genomic_DNA"/>
</dbReference>
<comment type="caution">
    <text evidence="2">The sequence shown here is derived from an EMBL/GenBank/DDBJ whole genome shotgun (WGS) entry which is preliminary data.</text>
</comment>